<feature type="transmembrane region" description="Helical" evidence="6">
    <location>
        <begin position="436"/>
        <end position="461"/>
    </location>
</feature>
<keyword evidence="4 6" id="KW-1133">Transmembrane helix</keyword>
<dbReference type="AlphaFoldDB" id="A0A4R5DDQ5"/>
<dbReference type="PANTHER" id="PTHR30250">
    <property type="entry name" value="PST FAMILY PREDICTED COLANIC ACID TRANSPORTER"/>
    <property type="match status" value="1"/>
</dbReference>
<evidence type="ECO:0000256" key="1">
    <source>
        <dbReference type="ARBA" id="ARBA00004651"/>
    </source>
</evidence>
<feature type="transmembrane region" description="Helical" evidence="6">
    <location>
        <begin position="42"/>
        <end position="62"/>
    </location>
</feature>
<feature type="transmembrane region" description="Helical" evidence="6">
    <location>
        <begin position="12"/>
        <end position="36"/>
    </location>
</feature>
<feature type="transmembrane region" description="Helical" evidence="6">
    <location>
        <begin position="378"/>
        <end position="398"/>
    </location>
</feature>
<evidence type="ECO:0000313" key="7">
    <source>
        <dbReference type="EMBL" id="TDE08403.1"/>
    </source>
</evidence>
<feature type="transmembrane region" description="Helical" evidence="6">
    <location>
        <begin position="185"/>
        <end position="206"/>
    </location>
</feature>
<evidence type="ECO:0000256" key="3">
    <source>
        <dbReference type="ARBA" id="ARBA00022692"/>
    </source>
</evidence>
<dbReference type="EMBL" id="SMFL01000026">
    <property type="protein sequence ID" value="TDE08403.1"/>
    <property type="molecule type" value="Genomic_DNA"/>
</dbReference>
<dbReference type="PANTHER" id="PTHR30250:SF26">
    <property type="entry name" value="PSMA PROTEIN"/>
    <property type="match status" value="1"/>
</dbReference>
<dbReference type="OrthoDB" id="5365632at2"/>
<proteinExistence type="predicted"/>
<keyword evidence="2" id="KW-1003">Cell membrane</keyword>
<evidence type="ECO:0000256" key="6">
    <source>
        <dbReference type="SAM" id="Phobius"/>
    </source>
</evidence>
<dbReference type="GO" id="GO:0042910">
    <property type="term" value="F:xenobiotic transmembrane transporter activity"/>
    <property type="evidence" value="ECO:0007669"/>
    <property type="project" value="InterPro"/>
</dbReference>
<dbReference type="RefSeq" id="WP_131962845.1">
    <property type="nucleotide sequence ID" value="NZ_SMFL01000026.1"/>
</dbReference>
<comment type="subcellular location">
    <subcellularLocation>
        <location evidence="1">Cell membrane</location>
        <topology evidence="1">Multi-pass membrane protein</topology>
    </subcellularLocation>
</comment>
<gene>
    <name evidence="7" type="ORF">E0F88_32615</name>
</gene>
<feature type="transmembrane region" description="Helical" evidence="6">
    <location>
        <begin position="467"/>
        <end position="489"/>
    </location>
</feature>
<evidence type="ECO:0000256" key="5">
    <source>
        <dbReference type="ARBA" id="ARBA00023136"/>
    </source>
</evidence>
<dbReference type="GO" id="GO:0005886">
    <property type="term" value="C:plasma membrane"/>
    <property type="evidence" value="ECO:0007669"/>
    <property type="project" value="UniProtKB-SubCell"/>
</dbReference>
<evidence type="ECO:0000256" key="2">
    <source>
        <dbReference type="ARBA" id="ARBA00022475"/>
    </source>
</evidence>
<feature type="transmembrane region" description="Helical" evidence="6">
    <location>
        <begin position="404"/>
        <end position="424"/>
    </location>
</feature>
<accession>A0A4R5DDQ5</accession>
<feature type="transmembrane region" description="Helical" evidence="6">
    <location>
        <begin position="155"/>
        <end position="179"/>
    </location>
</feature>
<feature type="transmembrane region" description="Helical" evidence="6">
    <location>
        <begin position="123"/>
        <end position="143"/>
    </location>
</feature>
<dbReference type="Pfam" id="PF01554">
    <property type="entry name" value="MatE"/>
    <property type="match status" value="1"/>
</dbReference>
<comment type="caution">
    <text evidence="7">The sequence shown here is derived from an EMBL/GenBank/DDBJ whole genome shotgun (WGS) entry which is preliminary data.</text>
</comment>
<evidence type="ECO:0000256" key="4">
    <source>
        <dbReference type="ARBA" id="ARBA00022989"/>
    </source>
</evidence>
<sequence length="506" mass="56651">MSAVNRVIKNTGILYVRMGVTVFISLYSTRLILGALGVEDFGIFNVVAGAISMLTFLNNAMATATQRFMSYAEGAGDLSKSKNIYNVSVVLHLLIAILVFVLLEGAGHFLFDGILKISPERLFAARWVFQCMIVSTLFTIISVPDDAVLNAHENMLAFAVISTIDALFKLSIALFISYATPYDKLMTYGFLSALSAIILLIIRRVYCHRKYTETRINFKQHFDKKLFQQMYSFGGWSFFGASSSMISNYGQSILLNSFFGTKVNAAQGVANQVSGQLGAFASTMQKALNPMIAKSEGAGNRQLMLKATMTGSRISFFLLLFFFIPTLIEMPYIFDLWLKNVPEFAVIFCRLLLVRNLVDQLFYNLNSAISAEGNIKKFQIFEAILWLIPVIVSYFLFVQGYGPTTIYFLFIVYSVTAGLNKLYFSKLNLGLSFRTFANDVIIRCICSFVTVAVISVIPVYFLPASLFRLVVVIVLSSISFFLTLLIFGLKKDEKSLIFNYLKKFSS</sequence>
<feature type="transmembrane region" description="Helical" evidence="6">
    <location>
        <begin position="83"/>
        <end position="103"/>
    </location>
</feature>
<dbReference type="Proteomes" id="UP000294850">
    <property type="component" value="Unassembled WGS sequence"/>
</dbReference>
<reference evidence="7 8" key="1">
    <citation type="submission" date="2019-03" db="EMBL/GenBank/DDBJ databases">
        <title>Dyadobacter AR-3-6 sp. nov., isolated from arctic soil.</title>
        <authorList>
            <person name="Chaudhary D.K."/>
        </authorList>
    </citation>
    <scope>NUCLEOTIDE SEQUENCE [LARGE SCALE GENOMIC DNA]</scope>
    <source>
        <strain evidence="7 8">AR-3-6</strain>
    </source>
</reference>
<organism evidence="7 8">
    <name type="scientific">Dyadobacter psychrotolerans</name>
    <dbReference type="NCBI Taxonomy" id="2541721"/>
    <lineage>
        <taxon>Bacteria</taxon>
        <taxon>Pseudomonadati</taxon>
        <taxon>Bacteroidota</taxon>
        <taxon>Cytophagia</taxon>
        <taxon>Cytophagales</taxon>
        <taxon>Spirosomataceae</taxon>
        <taxon>Dyadobacter</taxon>
    </lineage>
</organism>
<dbReference type="InterPro" id="IPR002528">
    <property type="entry name" value="MATE_fam"/>
</dbReference>
<dbReference type="GO" id="GO:0015297">
    <property type="term" value="F:antiporter activity"/>
    <property type="evidence" value="ECO:0007669"/>
    <property type="project" value="InterPro"/>
</dbReference>
<keyword evidence="8" id="KW-1185">Reference proteome</keyword>
<keyword evidence="5 6" id="KW-0472">Membrane</keyword>
<name>A0A4R5DDQ5_9BACT</name>
<protein>
    <recommendedName>
        <fullName evidence="9">Lipopolysaccharide biosynthesis protein</fullName>
    </recommendedName>
</protein>
<dbReference type="InterPro" id="IPR050833">
    <property type="entry name" value="Poly_Biosynth_Transport"/>
</dbReference>
<feature type="transmembrane region" description="Helical" evidence="6">
    <location>
        <begin position="340"/>
        <end position="358"/>
    </location>
</feature>
<keyword evidence="3 6" id="KW-0812">Transmembrane</keyword>
<evidence type="ECO:0008006" key="9">
    <source>
        <dbReference type="Google" id="ProtNLM"/>
    </source>
</evidence>
<evidence type="ECO:0000313" key="8">
    <source>
        <dbReference type="Proteomes" id="UP000294850"/>
    </source>
</evidence>
<feature type="transmembrane region" description="Helical" evidence="6">
    <location>
        <begin position="314"/>
        <end position="334"/>
    </location>
</feature>